<dbReference type="Pfam" id="PF00092">
    <property type="entry name" value="VWA"/>
    <property type="match status" value="1"/>
</dbReference>
<dbReference type="SMART" id="SM00327">
    <property type="entry name" value="VWA"/>
    <property type="match status" value="1"/>
</dbReference>
<evidence type="ECO:0000259" key="2">
    <source>
        <dbReference type="PROSITE" id="PS50234"/>
    </source>
</evidence>
<proteinExistence type="predicted"/>
<dbReference type="AlphaFoldDB" id="E4X852"/>
<dbReference type="EMBL" id="FN653028">
    <property type="protein sequence ID" value="CBY18875.1"/>
    <property type="molecule type" value="Genomic_DNA"/>
</dbReference>
<feature type="chain" id="PRO_5003192719" description="VWFA domain-containing protein" evidence="1">
    <location>
        <begin position="23"/>
        <end position="524"/>
    </location>
</feature>
<evidence type="ECO:0000313" key="4">
    <source>
        <dbReference type="Proteomes" id="UP000001307"/>
    </source>
</evidence>
<evidence type="ECO:0000313" key="3">
    <source>
        <dbReference type="EMBL" id="CBY18875.1"/>
    </source>
</evidence>
<gene>
    <name evidence="3" type="ORF">GSOID_T00003744001</name>
</gene>
<name>E4X852_OIKDI</name>
<dbReference type="PANTHER" id="PTHR24020:SF87">
    <property type="entry name" value="COLLAGEN ALPHA-1(VI) CHAIN-LIKE"/>
    <property type="match status" value="1"/>
</dbReference>
<dbReference type="InterPro" id="IPR002035">
    <property type="entry name" value="VWF_A"/>
</dbReference>
<feature type="domain" description="VWFA" evidence="2">
    <location>
        <begin position="220"/>
        <end position="414"/>
    </location>
</feature>
<dbReference type="Gene3D" id="3.40.50.410">
    <property type="entry name" value="von Willebrand factor, type A domain"/>
    <property type="match status" value="1"/>
</dbReference>
<keyword evidence="4" id="KW-1185">Reference proteome</keyword>
<protein>
    <recommendedName>
        <fullName evidence="2">VWFA domain-containing protein</fullName>
    </recommendedName>
</protein>
<dbReference type="CDD" id="cd01450">
    <property type="entry name" value="vWFA_subfamily_ECM"/>
    <property type="match status" value="1"/>
</dbReference>
<dbReference type="OrthoDB" id="5964156at2759"/>
<keyword evidence="1" id="KW-0732">Signal</keyword>
<dbReference type="InterPro" id="IPR036465">
    <property type="entry name" value="vWFA_dom_sf"/>
</dbReference>
<evidence type="ECO:0000256" key="1">
    <source>
        <dbReference type="SAM" id="SignalP"/>
    </source>
</evidence>
<dbReference type="SUPFAM" id="SSF53300">
    <property type="entry name" value="vWA-like"/>
    <property type="match status" value="1"/>
</dbReference>
<reference evidence="3" key="1">
    <citation type="journal article" date="2010" name="Science">
        <title>Plasticity of animal genome architecture unmasked by rapid evolution of a pelagic tunicate.</title>
        <authorList>
            <person name="Denoeud F."/>
            <person name="Henriet S."/>
            <person name="Mungpakdee S."/>
            <person name="Aury J.M."/>
            <person name="Da Silva C."/>
            <person name="Brinkmann H."/>
            <person name="Mikhaleva J."/>
            <person name="Olsen L.C."/>
            <person name="Jubin C."/>
            <person name="Canestro C."/>
            <person name="Bouquet J.M."/>
            <person name="Danks G."/>
            <person name="Poulain J."/>
            <person name="Campsteijn C."/>
            <person name="Adamski M."/>
            <person name="Cross I."/>
            <person name="Yadetie F."/>
            <person name="Muffato M."/>
            <person name="Louis A."/>
            <person name="Butcher S."/>
            <person name="Tsagkogeorga G."/>
            <person name="Konrad A."/>
            <person name="Singh S."/>
            <person name="Jensen M.F."/>
            <person name="Cong E.H."/>
            <person name="Eikeseth-Otteraa H."/>
            <person name="Noel B."/>
            <person name="Anthouard V."/>
            <person name="Porcel B.M."/>
            <person name="Kachouri-Lafond R."/>
            <person name="Nishino A."/>
            <person name="Ugolini M."/>
            <person name="Chourrout P."/>
            <person name="Nishida H."/>
            <person name="Aasland R."/>
            <person name="Huzurbazar S."/>
            <person name="Westhof E."/>
            <person name="Delsuc F."/>
            <person name="Lehrach H."/>
            <person name="Reinhardt R."/>
            <person name="Weissenbach J."/>
            <person name="Roy S.W."/>
            <person name="Artiguenave F."/>
            <person name="Postlethwait J.H."/>
            <person name="Manak J.R."/>
            <person name="Thompson E.M."/>
            <person name="Jaillon O."/>
            <person name="Du Pasquier L."/>
            <person name="Boudinot P."/>
            <person name="Liberles D.A."/>
            <person name="Volff J.N."/>
            <person name="Philippe H."/>
            <person name="Lenhard B."/>
            <person name="Roest Crollius H."/>
            <person name="Wincker P."/>
            <person name="Chourrout D."/>
        </authorList>
    </citation>
    <scope>NUCLEOTIDE SEQUENCE [LARGE SCALE GENOMIC DNA]</scope>
</reference>
<dbReference type="PRINTS" id="PR00453">
    <property type="entry name" value="VWFADOMAIN"/>
</dbReference>
<feature type="signal peptide" evidence="1">
    <location>
        <begin position="1"/>
        <end position="22"/>
    </location>
</feature>
<dbReference type="InterPro" id="IPR050525">
    <property type="entry name" value="ECM_Assembly_Org"/>
</dbReference>
<organism evidence="3">
    <name type="scientific">Oikopleura dioica</name>
    <name type="common">Tunicate</name>
    <dbReference type="NCBI Taxonomy" id="34765"/>
    <lineage>
        <taxon>Eukaryota</taxon>
        <taxon>Metazoa</taxon>
        <taxon>Chordata</taxon>
        <taxon>Tunicata</taxon>
        <taxon>Appendicularia</taxon>
        <taxon>Copelata</taxon>
        <taxon>Oikopleuridae</taxon>
        <taxon>Oikopleura</taxon>
    </lineage>
</organism>
<dbReference type="InParanoid" id="E4X852"/>
<dbReference type="PANTHER" id="PTHR24020">
    <property type="entry name" value="COLLAGEN ALPHA"/>
    <property type="match status" value="1"/>
</dbReference>
<sequence>MKQKNTLRNLFSLSLFIAGTNAERLPCQTVRTRRAGPVGPKPDMCCGPEKPYNSGIKKCCSNEDETIFSVWNFVDKPNHACCDGFVYNTFTHDCCNNEVVRKGQSECGKCVISDWTSWSGCEVGIDPFAGVFSSRERIFKPLPGYSPEDCEAEIPYIEDLIKTSATEGVMALYSEEHTWPRVYVEEKPDDEEGDCTTQIGARFLNKFLLSQETDAPEYRDLLILVDESTSIGAENFEHVKRTLGLMIDNLCDGISPDTNRVAMLRYSSDVKEDLNFIEGSNEPTVMRNIQRLKYKPITDDRHGSTYTAHAMDKALKTIFTSEAGWRNGTTEDGIKVRTEVVIITDGESNDPDETFTIQGQKVKYDEYGIKVYALGVGDIKKDEIRQLTSMDDESIFYLMSWKDLAAFNRIIETLIETHAEEDRCVPFQVMKDSSSKLQRVQWIEEKEQLHKPDFPISSKSLDEIVLMSRANFKAEQREKKIEQRRQLLKSNRQQKKIQKIIEEDEEEIEDLDDLSDFFSVSLNA</sequence>
<dbReference type="Proteomes" id="UP000001307">
    <property type="component" value="Unassembled WGS sequence"/>
</dbReference>
<accession>E4X852</accession>
<dbReference type="PROSITE" id="PS50234">
    <property type="entry name" value="VWFA"/>
    <property type="match status" value="1"/>
</dbReference>